<dbReference type="AlphaFoldDB" id="A0A1M5XYZ8"/>
<gene>
    <name evidence="1" type="ORF">SAMN05443248_7733</name>
</gene>
<evidence type="ECO:0000313" key="2">
    <source>
        <dbReference type="Proteomes" id="UP000189796"/>
    </source>
</evidence>
<protein>
    <submittedName>
        <fullName evidence="1">Uncharacterized protein</fullName>
    </submittedName>
</protein>
<dbReference type="RefSeq" id="WP_079605876.1">
    <property type="nucleotide sequence ID" value="NZ_LT670817.1"/>
</dbReference>
<accession>A0A1M5XYZ8</accession>
<proteinExistence type="predicted"/>
<reference evidence="1 2" key="1">
    <citation type="submission" date="2016-11" db="EMBL/GenBank/DDBJ databases">
        <authorList>
            <person name="Jaros S."/>
            <person name="Januszkiewicz K."/>
            <person name="Wedrychowicz H."/>
        </authorList>
    </citation>
    <scope>NUCLEOTIDE SEQUENCE [LARGE SCALE GENOMIC DNA]</scope>
    <source>
        <strain evidence="1 2">GAS138</strain>
    </source>
</reference>
<dbReference type="Proteomes" id="UP000189796">
    <property type="component" value="Chromosome I"/>
</dbReference>
<sequence length="118" mass="13537">MTMPTHHQTERVREKTDTVEAIEHALSKIEGEGREPDQWERAFLLQAMNWLFRGGYRLATVNAELAMTPQHERSRTTNIEPDPMLDLCDIATLRSAFREGTAEPVREFPAFGRIIRGS</sequence>
<name>A0A1M5XYZ8_9BRAD</name>
<evidence type="ECO:0000313" key="1">
    <source>
        <dbReference type="EMBL" id="SHI04804.1"/>
    </source>
</evidence>
<dbReference type="OrthoDB" id="8455130at2"/>
<dbReference type="EMBL" id="LT670817">
    <property type="protein sequence ID" value="SHI04804.1"/>
    <property type="molecule type" value="Genomic_DNA"/>
</dbReference>
<organism evidence="1 2">
    <name type="scientific">Bradyrhizobium erythrophlei</name>
    <dbReference type="NCBI Taxonomy" id="1437360"/>
    <lineage>
        <taxon>Bacteria</taxon>
        <taxon>Pseudomonadati</taxon>
        <taxon>Pseudomonadota</taxon>
        <taxon>Alphaproteobacteria</taxon>
        <taxon>Hyphomicrobiales</taxon>
        <taxon>Nitrobacteraceae</taxon>
        <taxon>Bradyrhizobium</taxon>
    </lineage>
</organism>